<organism evidence="6 7">
    <name type="scientific">Thermomonospora umbrina</name>
    <dbReference type="NCBI Taxonomy" id="111806"/>
    <lineage>
        <taxon>Bacteria</taxon>
        <taxon>Bacillati</taxon>
        <taxon>Actinomycetota</taxon>
        <taxon>Actinomycetes</taxon>
        <taxon>Streptosporangiales</taxon>
        <taxon>Thermomonosporaceae</taxon>
        <taxon>Thermomonospora</taxon>
    </lineage>
</organism>
<dbReference type="PRINTS" id="PR00039">
    <property type="entry name" value="HTHLYSR"/>
</dbReference>
<dbReference type="RefSeq" id="WP_116025078.1">
    <property type="nucleotide sequence ID" value="NZ_QTTT01000001.1"/>
</dbReference>
<dbReference type="Gene3D" id="3.40.190.10">
    <property type="entry name" value="Periplasmic binding protein-like II"/>
    <property type="match status" value="2"/>
</dbReference>
<feature type="domain" description="HTH lysR-type" evidence="5">
    <location>
        <begin position="4"/>
        <end position="61"/>
    </location>
</feature>
<keyword evidence="3" id="KW-0238">DNA-binding</keyword>
<comment type="similarity">
    <text evidence="1">Belongs to the LysR transcriptional regulatory family.</text>
</comment>
<dbReference type="InterPro" id="IPR036388">
    <property type="entry name" value="WH-like_DNA-bd_sf"/>
</dbReference>
<evidence type="ECO:0000256" key="2">
    <source>
        <dbReference type="ARBA" id="ARBA00023015"/>
    </source>
</evidence>
<evidence type="ECO:0000313" key="7">
    <source>
        <dbReference type="Proteomes" id="UP000256661"/>
    </source>
</evidence>
<dbReference type="PANTHER" id="PTHR30346:SF0">
    <property type="entry name" value="HCA OPERON TRANSCRIPTIONAL ACTIVATOR HCAR"/>
    <property type="match status" value="1"/>
</dbReference>
<protein>
    <submittedName>
        <fullName evidence="6">LysR family transcriptional regulator</fullName>
    </submittedName>
</protein>
<keyword evidence="2" id="KW-0805">Transcription regulation</keyword>
<reference evidence="6 7" key="1">
    <citation type="submission" date="2018-08" db="EMBL/GenBank/DDBJ databases">
        <title>Sequencing the genomes of 1000 actinobacteria strains.</title>
        <authorList>
            <person name="Klenk H.-P."/>
        </authorList>
    </citation>
    <scope>NUCLEOTIDE SEQUENCE [LARGE SCALE GENOMIC DNA]</scope>
    <source>
        <strain evidence="6 7">DSM 43927</strain>
    </source>
</reference>
<evidence type="ECO:0000313" key="6">
    <source>
        <dbReference type="EMBL" id="REE99846.1"/>
    </source>
</evidence>
<dbReference type="GO" id="GO:0003700">
    <property type="term" value="F:DNA-binding transcription factor activity"/>
    <property type="evidence" value="ECO:0007669"/>
    <property type="project" value="InterPro"/>
</dbReference>
<gene>
    <name evidence="6" type="ORF">DFJ69_5363</name>
</gene>
<dbReference type="Pfam" id="PF00126">
    <property type="entry name" value="HTH_1"/>
    <property type="match status" value="1"/>
</dbReference>
<keyword evidence="4" id="KW-0804">Transcription</keyword>
<accession>A0A3D9SV90</accession>
<dbReference type="Pfam" id="PF03466">
    <property type="entry name" value="LysR_substrate"/>
    <property type="match status" value="1"/>
</dbReference>
<dbReference type="GO" id="GO:0032993">
    <property type="term" value="C:protein-DNA complex"/>
    <property type="evidence" value="ECO:0007669"/>
    <property type="project" value="TreeGrafter"/>
</dbReference>
<sequence>MEPFDLRELRYFVAVAEELNFSRAAERLGIAQPPLSRAVRRMERRLGADLFEREARGVALTELGASLLREARGALDAVTAFSRRAHRAAQASTALVVTAKPGIATDILRRVLDVYRALPGGPQAEFVVSGHREQAAMVRDGRADVAVLGSPYDRGGLELEVLDVLPRVAALPVGHSLAHRDPLYCRDLRREPMPRWERSTPAERAYSLGYDTAEGELVPCPSTDLKPGPVIRDAAQLLEVVALGQAVALVPAWLAERSPRADVVYRPVADAGPYTTVIAWAQGSRERSVAQFVRIATDLYPGEREESPS</sequence>
<dbReference type="Proteomes" id="UP000256661">
    <property type="component" value="Unassembled WGS sequence"/>
</dbReference>
<name>A0A3D9SV90_9ACTN</name>
<dbReference type="SUPFAM" id="SSF53850">
    <property type="entry name" value="Periplasmic binding protein-like II"/>
    <property type="match status" value="1"/>
</dbReference>
<dbReference type="SUPFAM" id="SSF46785">
    <property type="entry name" value="Winged helix' DNA-binding domain"/>
    <property type="match status" value="1"/>
</dbReference>
<dbReference type="GO" id="GO:0003677">
    <property type="term" value="F:DNA binding"/>
    <property type="evidence" value="ECO:0007669"/>
    <property type="project" value="UniProtKB-KW"/>
</dbReference>
<dbReference type="InterPro" id="IPR000847">
    <property type="entry name" value="LysR_HTH_N"/>
</dbReference>
<evidence type="ECO:0000256" key="4">
    <source>
        <dbReference type="ARBA" id="ARBA00023163"/>
    </source>
</evidence>
<dbReference type="EMBL" id="QTTT01000001">
    <property type="protein sequence ID" value="REE99846.1"/>
    <property type="molecule type" value="Genomic_DNA"/>
</dbReference>
<comment type="caution">
    <text evidence="6">The sequence shown here is derived from an EMBL/GenBank/DDBJ whole genome shotgun (WGS) entry which is preliminary data.</text>
</comment>
<dbReference type="InterPro" id="IPR005119">
    <property type="entry name" value="LysR_subst-bd"/>
</dbReference>
<evidence type="ECO:0000259" key="5">
    <source>
        <dbReference type="PROSITE" id="PS50931"/>
    </source>
</evidence>
<dbReference type="Gene3D" id="1.10.10.10">
    <property type="entry name" value="Winged helix-like DNA-binding domain superfamily/Winged helix DNA-binding domain"/>
    <property type="match status" value="1"/>
</dbReference>
<dbReference type="PANTHER" id="PTHR30346">
    <property type="entry name" value="TRANSCRIPTIONAL DUAL REGULATOR HCAR-RELATED"/>
    <property type="match status" value="1"/>
</dbReference>
<evidence type="ECO:0000256" key="3">
    <source>
        <dbReference type="ARBA" id="ARBA00023125"/>
    </source>
</evidence>
<keyword evidence="7" id="KW-1185">Reference proteome</keyword>
<dbReference type="AlphaFoldDB" id="A0A3D9SV90"/>
<proteinExistence type="inferred from homology"/>
<dbReference type="PROSITE" id="PS50931">
    <property type="entry name" value="HTH_LYSR"/>
    <property type="match status" value="1"/>
</dbReference>
<evidence type="ECO:0000256" key="1">
    <source>
        <dbReference type="ARBA" id="ARBA00009437"/>
    </source>
</evidence>
<dbReference type="OrthoDB" id="79118at2"/>
<dbReference type="InterPro" id="IPR036390">
    <property type="entry name" value="WH_DNA-bd_sf"/>
</dbReference>
<dbReference type="FunFam" id="1.10.10.10:FF:000001">
    <property type="entry name" value="LysR family transcriptional regulator"/>
    <property type="match status" value="1"/>
</dbReference>